<proteinExistence type="inferred from homology"/>
<name>A0A255Z5B7_9FLAO</name>
<dbReference type="Pfam" id="PF00106">
    <property type="entry name" value="adh_short"/>
    <property type="match status" value="1"/>
</dbReference>
<evidence type="ECO:0008006" key="6">
    <source>
        <dbReference type="Google" id="ProtNLM"/>
    </source>
</evidence>
<dbReference type="RefSeq" id="WP_094414903.1">
    <property type="nucleotide sequence ID" value="NZ_NOXV01000267.1"/>
</dbReference>
<evidence type="ECO:0000313" key="4">
    <source>
        <dbReference type="EMBL" id="OYQ36723.1"/>
    </source>
</evidence>
<protein>
    <recommendedName>
        <fullName evidence="6">Short-chain dehydrogenase/reductase</fullName>
    </recommendedName>
</protein>
<organism evidence="4 5">
    <name type="scientific">Flavobacterium cyanobacteriorum</name>
    <dbReference type="NCBI Taxonomy" id="2022802"/>
    <lineage>
        <taxon>Bacteria</taxon>
        <taxon>Pseudomonadati</taxon>
        <taxon>Bacteroidota</taxon>
        <taxon>Flavobacteriia</taxon>
        <taxon>Flavobacteriales</taxon>
        <taxon>Flavobacteriaceae</taxon>
        <taxon>Flavobacterium</taxon>
    </lineage>
</organism>
<dbReference type="PRINTS" id="PR00080">
    <property type="entry name" value="SDRFAMILY"/>
</dbReference>
<sequence length="290" mass="32047">MKKNILITGASSGFGKETALLLARNGYQVFASLRNKDSKNRTFTDELQDIAAKENLQLEVIELDVTNTSSIDKAVEYVVSKTGTIDILVNNAGYGGFGWTEGFTTEQIRQMFDVNFFGVVDLNKAVLPYMRKKQDGLIIHISSILAKLPTIFMSGYNASKFAIDGYAESLNMETSQFGIQSIIVQPGFFNTGFAKNMFFNTDEKRLSEFGELANMPQQMAAGYEAILSMMPPVSLVAENLLQLIETPKSERPLRTVVSAEPHNSLVHQINEASAKATQQLNEAMAAFQNQ</sequence>
<dbReference type="GO" id="GO:0016491">
    <property type="term" value="F:oxidoreductase activity"/>
    <property type="evidence" value="ECO:0007669"/>
    <property type="project" value="UniProtKB-KW"/>
</dbReference>
<dbReference type="InterPro" id="IPR036291">
    <property type="entry name" value="NAD(P)-bd_dom_sf"/>
</dbReference>
<keyword evidence="5" id="KW-1185">Reference proteome</keyword>
<dbReference type="OrthoDB" id="822355at2"/>
<dbReference type="PRINTS" id="PR00081">
    <property type="entry name" value="GDHRDH"/>
</dbReference>
<dbReference type="CDD" id="cd05374">
    <property type="entry name" value="17beta-HSD-like_SDR_c"/>
    <property type="match status" value="1"/>
</dbReference>
<evidence type="ECO:0000313" key="5">
    <source>
        <dbReference type="Proteomes" id="UP000216605"/>
    </source>
</evidence>
<dbReference type="InterPro" id="IPR002347">
    <property type="entry name" value="SDR_fam"/>
</dbReference>
<comment type="caution">
    <text evidence="4">The sequence shown here is derived from an EMBL/GenBank/DDBJ whole genome shotgun (WGS) entry which is preliminary data.</text>
</comment>
<dbReference type="EMBL" id="NOXV01000267">
    <property type="protein sequence ID" value="OYQ36723.1"/>
    <property type="molecule type" value="Genomic_DNA"/>
</dbReference>
<comment type="similarity">
    <text evidence="1 3">Belongs to the short-chain dehydrogenases/reductases (SDR) family.</text>
</comment>
<keyword evidence="2" id="KW-0560">Oxidoreductase</keyword>
<evidence type="ECO:0000256" key="3">
    <source>
        <dbReference type="RuleBase" id="RU000363"/>
    </source>
</evidence>
<dbReference type="PANTHER" id="PTHR43976:SF16">
    <property type="entry name" value="SHORT-CHAIN DEHYDROGENASE_REDUCTASE FAMILY PROTEIN"/>
    <property type="match status" value="1"/>
</dbReference>
<dbReference type="InterPro" id="IPR051911">
    <property type="entry name" value="SDR_oxidoreductase"/>
</dbReference>
<dbReference type="AlphaFoldDB" id="A0A255Z5B7"/>
<evidence type="ECO:0000256" key="2">
    <source>
        <dbReference type="ARBA" id="ARBA00023002"/>
    </source>
</evidence>
<gene>
    <name evidence="4" type="ORF">CHU92_09350</name>
</gene>
<reference evidence="4 5" key="1">
    <citation type="submission" date="2017-07" db="EMBL/GenBank/DDBJ databases">
        <title>Flavobacterium cyanobacteriorum sp. nov., isolated from cyanobacterial aggregates in a eutrophic lake.</title>
        <authorList>
            <person name="Cai H."/>
        </authorList>
    </citation>
    <scope>NUCLEOTIDE SEQUENCE [LARGE SCALE GENOMIC DNA]</scope>
    <source>
        <strain evidence="4 5">TH021</strain>
    </source>
</reference>
<dbReference type="Gene3D" id="3.40.50.720">
    <property type="entry name" value="NAD(P)-binding Rossmann-like Domain"/>
    <property type="match status" value="1"/>
</dbReference>
<dbReference type="Proteomes" id="UP000216605">
    <property type="component" value="Unassembled WGS sequence"/>
</dbReference>
<dbReference type="SUPFAM" id="SSF51735">
    <property type="entry name" value="NAD(P)-binding Rossmann-fold domains"/>
    <property type="match status" value="1"/>
</dbReference>
<accession>A0A255Z5B7</accession>
<evidence type="ECO:0000256" key="1">
    <source>
        <dbReference type="ARBA" id="ARBA00006484"/>
    </source>
</evidence>
<dbReference type="PANTHER" id="PTHR43976">
    <property type="entry name" value="SHORT CHAIN DEHYDROGENASE"/>
    <property type="match status" value="1"/>
</dbReference>